<dbReference type="OrthoDB" id="9792935at2"/>
<organism evidence="3 4">
    <name type="scientific">Phreatobacter stygius</name>
    <dbReference type="NCBI Taxonomy" id="1940610"/>
    <lineage>
        <taxon>Bacteria</taxon>
        <taxon>Pseudomonadati</taxon>
        <taxon>Pseudomonadota</taxon>
        <taxon>Alphaproteobacteria</taxon>
        <taxon>Hyphomicrobiales</taxon>
        <taxon>Phreatobacteraceae</taxon>
        <taxon>Phreatobacter</taxon>
    </lineage>
</organism>
<keyword evidence="4" id="KW-1185">Reference proteome</keyword>
<dbReference type="KEGG" id="pstg:E8M01_18095"/>
<evidence type="ECO:0000313" key="4">
    <source>
        <dbReference type="Proteomes" id="UP000298781"/>
    </source>
</evidence>
<sequence length="349" mass="37132">MAKLRMAVVGAGAIGRAHAEVIAAGNVAELAAIVDPTDAGRAVAVHFGVPWFVDQDALLAAGTVDAAIVATPNQTHLPVSLAFIERGIPVLVEKPIASTLAEARALTAAAEKAGVAVLVGHHRRHNPIARRARDLVRSGTLGRLTSVSVLYTFLKPDSYFELDWRRRAGGGPVLINLIHEIDLIRFICGEIESVQAVTSNAVRGFEVEDSAAVILRLAGGALVTVNVSDTAVAPWSWDMATRESQHYPQLPVPVNSHYLSGTAASLTLPQLDLWRYPGKAGWHEPIARETVPVERADPYAEQIRHLCAVARGEEQPVISAADGTRTLEATLAVHEAARIGAPVALSYGQ</sequence>
<dbReference type="InterPro" id="IPR055170">
    <property type="entry name" value="GFO_IDH_MocA-like_dom"/>
</dbReference>
<protein>
    <submittedName>
        <fullName evidence="3">Gfo/Idh/MocA family oxidoreductase</fullName>
    </submittedName>
</protein>
<gene>
    <name evidence="3" type="ORF">E8M01_18095</name>
</gene>
<dbReference type="Gene3D" id="3.30.360.10">
    <property type="entry name" value="Dihydrodipicolinate Reductase, domain 2"/>
    <property type="match status" value="1"/>
</dbReference>
<dbReference type="Pfam" id="PF01408">
    <property type="entry name" value="GFO_IDH_MocA"/>
    <property type="match status" value="1"/>
</dbReference>
<dbReference type="InterPro" id="IPR000683">
    <property type="entry name" value="Gfo/Idh/MocA-like_OxRdtase_N"/>
</dbReference>
<evidence type="ECO:0000259" key="1">
    <source>
        <dbReference type="Pfam" id="PF01408"/>
    </source>
</evidence>
<dbReference type="PANTHER" id="PTHR43377:SF8">
    <property type="entry name" value="BLR3664 PROTEIN"/>
    <property type="match status" value="1"/>
</dbReference>
<dbReference type="AlphaFoldDB" id="A0A4D7B4K8"/>
<evidence type="ECO:0000313" key="3">
    <source>
        <dbReference type="EMBL" id="QCI65953.1"/>
    </source>
</evidence>
<dbReference type="GO" id="GO:0000166">
    <property type="term" value="F:nucleotide binding"/>
    <property type="evidence" value="ECO:0007669"/>
    <property type="project" value="InterPro"/>
</dbReference>
<dbReference type="InterPro" id="IPR036291">
    <property type="entry name" value="NAD(P)-bd_dom_sf"/>
</dbReference>
<dbReference type="InterPro" id="IPR051450">
    <property type="entry name" value="Gfo/Idh/MocA_Oxidoreductases"/>
</dbReference>
<evidence type="ECO:0000259" key="2">
    <source>
        <dbReference type="Pfam" id="PF22725"/>
    </source>
</evidence>
<dbReference type="Proteomes" id="UP000298781">
    <property type="component" value="Chromosome"/>
</dbReference>
<reference evidence="3 4" key="1">
    <citation type="submission" date="2019-04" db="EMBL/GenBank/DDBJ databases">
        <title>Phreatobacter aquaticus sp. nov.</title>
        <authorList>
            <person name="Choi A."/>
        </authorList>
    </citation>
    <scope>NUCLEOTIDE SEQUENCE [LARGE SCALE GENOMIC DNA]</scope>
    <source>
        <strain evidence="3 4">KCTC 52518</strain>
    </source>
</reference>
<dbReference type="RefSeq" id="WP_136961399.1">
    <property type="nucleotide sequence ID" value="NZ_CP039690.1"/>
</dbReference>
<proteinExistence type="predicted"/>
<accession>A0A4D7B4K8</accession>
<dbReference type="Gene3D" id="3.40.50.720">
    <property type="entry name" value="NAD(P)-binding Rossmann-like Domain"/>
    <property type="match status" value="1"/>
</dbReference>
<dbReference type="Pfam" id="PF22725">
    <property type="entry name" value="GFO_IDH_MocA_C3"/>
    <property type="match status" value="1"/>
</dbReference>
<feature type="domain" description="Gfo/Idh/MocA-like oxidoreductase N-terminal" evidence="1">
    <location>
        <begin position="4"/>
        <end position="121"/>
    </location>
</feature>
<dbReference type="EMBL" id="CP039690">
    <property type="protein sequence ID" value="QCI65953.1"/>
    <property type="molecule type" value="Genomic_DNA"/>
</dbReference>
<dbReference type="SUPFAM" id="SSF51735">
    <property type="entry name" value="NAD(P)-binding Rossmann-fold domains"/>
    <property type="match status" value="1"/>
</dbReference>
<feature type="domain" description="GFO/IDH/MocA-like oxidoreductase" evidence="2">
    <location>
        <begin position="130"/>
        <end position="234"/>
    </location>
</feature>
<dbReference type="SUPFAM" id="SSF55347">
    <property type="entry name" value="Glyceraldehyde-3-phosphate dehydrogenase-like, C-terminal domain"/>
    <property type="match status" value="1"/>
</dbReference>
<name>A0A4D7B4K8_9HYPH</name>
<dbReference type="PANTHER" id="PTHR43377">
    <property type="entry name" value="BILIVERDIN REDUCTASE A"/>
    <property type="match status" value="1"/>
</dbReference>